<evidence type="ECO:0000256" key="1">
    <source>
        <dbReference type="PROSITE-ProRule" id="PRU01076"/>
    </source>
</evidence>
<organism evidence="3 4">
    <name type="scientific">Acetobacter tropicalis NBRC 101654</name>
    <dbReference type="NCBI Taxonomy" id="749388"/>
    <lineage>
        <taxon>Bacteria</taxon>
        <taxon>Pseudomonadati</taxon>
        <taxon>Pseudomonadota</taxon>
        <taxon>Alphaproteobacteria</taxon>
        <taxon>Acetobacterales</taxon>
        <taxon>Acetobacteraceae</taxon>
        <taxon>Acetobacter</taxon>
    </lineage>
</organism>
<dbReference type="InterPro" id="IPR037914">
    <property type="entry name" value="SpoVT-AbrB_sf"/>
</dbReference>
<dbReference type="PROSITE" id="PS51740">
    <property type="entry name" value="SPOVT_ABRB"/>
    <property type="match status" value="1"/>
</dbReference>
<keyword evidence="1" id="KW-0238">DNA-binding</keyword>
<name>F7VIW6_9PROT</name>
<reference evidence="3 4" key="1">
    <citation type="journal article" date="2011" name="Biochem. Biophys. Res. Commun.">
        <title>Increased number of Arginine-based salt bridges contributes to the thermotolerance of thermotolerant acetic acid bacteria, Acetobacter tropicalis SKU1100.</title>
        <authorList>
            <person name="Matsutani M."/>
            <person name="Hirakawa H."/>
            <person name="Nishikura M."/>
            <person name="Soemphol W."/>
            <person name="Ali I.A.I."/>
            <person name="Yakushi T."/>
            <person name="Matsushita K."/>
        </authorList>
    </citation>
    <scope>NUCLEOTIDE SEQUENCE [LARGE SCALE GENOMIC DNA]</scope>
    <source>
        <strain evidence="3 4">NBRC 101654</strain>
    </source>
</reference>
<dbReference type="SUPFAM" id="SSF89447">
    <property type="entry name" value="AbrB/MazE/MraZ-like"/>
    <property type="match status" value="1"/>
</dbReference>
<dbReference type="GO" id="GO:0003677">
    <property type="term" value="F:DNA binding"/>
    <property type="evidence" value="ECO:0007669"/>
    <property type="project" value="UniProtKB-UniRule"/>
</dbReference>
<comment type="caution">
    <text evidence="3">The sequence shown here is derived from an EMBL/GenBank/DDBJ whole genome shotgun (WGS) entry which is preliminary data.</text>
</comment>
<dbReference type="InterPro" id="IPR007159">
    <property type="entry name" value="SpoVT-AbrB_dom"/>
</dbReference>
<evidence type="ECO:0000313" key="3">
    <source>
        <dbReference type="EMBL" id="GAA10311.1"/>
    </source>
</evidence>
<dbReference type="EMBL" id="BABS01000215">
    <property type="protein sequence ID" value="GAA10311.1"/>
    <property type="molecule type" value="Genomic_DNA"/>
</dbReference>
<dbReference type="AlphaFoldDB" id="F7VIW6"/>
<feature type="domain" description="SpoVT-AbrB" evidence="2">
    <location>
        <begin position="9"/>
        <end position="51"/>
    </location>
</feature>
<proteinExistence type="predicted"/>
<dbReference type="Proteomes" id="UP000004319">
    <property type="component" value="Unassembled WGS sequence"/>
</dbReference>
<evidence type="ECO:0000259" key="2">
    <source>
        <dbReference type="PROSITE" id="PS51740"/>
    </source>
</evidence>
<accession>F7VIW6</accession>
<dbReference type="Gene3D" id="2.10.260.10">
    <property type="match status" value="1"/>
</dbReference>
<sequence length="88" mass="9651">MEVSMSDTAKIFMTGRSQAVRLPAAYRFDTSEVTIRRDPLTGDVILSPRPVGWGQTLSAIRQAKGAELFPEGRVQAQQDRDPFSGSVP</sequence>
<gene>
    <name evidence="3" type="ORF">ATPR_3315</name>
</gene>
<evidence type="ECO:0000313" key="4">
    <source>
        <dbReference type="Proteomes" id="UP000004319"/>
    </source>
</evidence>
<protein>
    <recommendedName>
        <fullName evidence="2">SpoVT-AbrB domain-containing protein</fullName>
    </recommendedName>
</protein>